<feature type="signal peptide" evidence="7">
    <location>
        <begin position="1"/>
        <end position="21"/>
    </location>
</feature>
<sequence length="520" mass="60053">MFILWVPVSLFLGFIISQTWSVQMSWENWDAEQIHRGNEFEKPSSQPHIVFILVDDQGFRDVGYHGSEIKTPTLDRLAAQGVKLENYYVQPLCSPSRSQLMTGRYQIHTGLQHSIIRATQPNCLPLENVTLPQKLKEAGYATHMVGKWHLGFYKRGCLPTQRGFDTFFGSLLGSGDYYSHYKCEGPAYQAVHSPLQVPARFLERYKGIPNLHRRKYAAMVSCLDEAIHNLTLALKRYGYYDNTVIVYSSDNGGQPLAGGSNWPLRGSKATYWEGGIRAVGFVHSPLLMNKGTKCRSLVHITDWFPTLVTLGEGTIDEDLNLDGYDVWEAISEGRPSPRQDILHNIDPIYIKAKNGSWKAGYGLWNTAVQAALRVGHWKLLTGVPGYSDWVPPQTFSNQRLTNRWHNERIRWDRGKSVWLFNITADPYERVDLSLRYPHIVKKMLMRLAHYNKTAVPVRYPAKDLRSNPQYNGGVWGPWYKDEREEQEEHDRYNHFFTNHLGKRRWKKKSNNRKLKRKVEE</sequence>
<dbReference type="STRING" id="52904.ENSSMAP00000008425"/>
<dbReference type="GO" id="GO:0008484">
    <property type="term" value="F:sulfuric ester hydrolase activity"/>
    <property type="evidence" value="ECO:0007669"/>
    <property type="project" value="InterPro"/>
</dbReference>
<dbReference type="Gene3D" id="3.40.720.10">
    <property type="entry name" value="Alkaline Phosphatase, subunit A"/>
    <property type="match status" value="2"/>
</dbReference>
<dbReference type="InterPro" id="IPR000917">
    <property type="entry name" value="Sulfatase_N"/>
</dbReference>
<dbReference type="PROSITE" id="PS00149">
    <property type="entry name" value="SULFATASE_2"/>
    <property type="match status" value="1"/>
</dbReference>
<gene>
    <name evidence="9" type="ORF">SMAX5B_020027</name>
</gene>
<dbReference type="PROSITE" id="PS00523">
    <property type="entry name" value="SULFATASE_1"/>
    <property type="match status" value="1"/>
</dbReference>
<keyword evidence="6" id="KW-0325">Glycoprotein</keyword>
<proteinExistence type="inferred from homology"/>
<evidence type="ECO:0000256" key="7">
    <source>
        <dbReference type="SAM" id="SignalP"/>
    </source>
</evidence>
<comment type="cofactor">
    <cofactor evidence="1">
        <name>Ca(2+)</name>
        <dbReference type="ChEBI" id="CHEBI:29108"/>
    </cofactor>
</comment>
<name>A0A2U9B9P6_SCOMX</name>
<evidence type="ECO:0000256" key="4">
    <source>
        <dbReference type="ARBA" id="ARBA00022801"/>
    </source>
</evidence>
<dbReference type="PANTHER" id="PTHR10342">
    <property type="entry name" value="ARYLSULFATASE"/>
    <property type="match status" value="1"/>
</dbReference>
<comment type="similarity">
    <text evidence="2">Belongs to the sulfatase family.</text>
</comment>
<evidence type="ECO:0000259" key="8">
    <source>
        <dbReference type="Pfam" id="PF00884"/>
    </source>
</evidence>
<evidence type="ECO:0000256" key="6">
    <source>
        <dbReference type="ARBA" id="ARBA00023180"/>
    </source>
</evidence>
<dbReference type="Pfam" id="PF00884">
    <property type="entry name" value="Sulfatase"/>
    <property type="match status" value="2"/>
</dbReference>
<dbReference type="PANTHER" id="PTHR10342:SF69">
    <property type="entry name" value="ARYLSULFATASE J"/>
    <property type="match status" value="1"/>
</dbReference>
<evidence type="ECO:0000256" key="3">
    <source>
        <dbReference type="ARBA" id="ARBA00022723"/>
    </source>
</evidence>
<evidence type="ECO:0000313" key="9">
    <source>
        <dbReference type="EMBL" id="AWP00594.1"/>
    </source>
</evidence>
<dbReference type="SUPFAM" id="SSF53649">
    <property type="entry name" value="Alkaline phosphatase-like"/>
    <property type="match status" value="1"/>
</dbReference>
<dbReference type="FunFam" id="3.30.1120.10:FF:000002">
    <property type="entry name" value="Arylsulfatase family member J"/>
    <property type="match status" value="1"/>
</dbReference>
<dbReference type="CDD" id="cd16029">
    <property type="entry name" value="4-S"/>
    <property type="match status" value="1"/>
</dbReference>
<dbReference type="InterPro" id="IPR047115">
    <property type="entry name" value="ARSB"/>
</dbReference>
<evidence type="ECO:0000256" key="5">
    <source>
        <dbReference type="ARBA" id="ARBA00022837"/>
    </source>
</evidence>
<protein>
    <submittedName>
        <fullName evidence="9">Putative arylsulfatase J</fullName>
    </submittedName>
</protein>
<dbReference type="Proteomes" id="UP000246464">
    <property type="component" value="Chromosome 4"/>
</dbReference>
<organism evidence="9 10">
    <name type="scientific">Scophthalmus maximus</name>
    <name type="common">Turbot</name>
    <name type="synonym">Psetta maxima</name>
    <dbReference type="NCBI Taxonomy" id="52904"/>
    <lineage>
        <taxon>Eukaryota</taxon>
        <taxon>Metazoa</taxon>
        <taxon>Chordata</taxon>
        <taxon>Craniata</taxon>
        <taxon>Vertebrata</taxon>
        <taxon>Euteleostomi</taxon>
        <taxon>Actinopterygii</taxon>
        <taxon>Neopterygii</taxon>
        <taxon>Teleostei</taxon>
        <taxon>Neoteleostei</taxon>
        <taxon>Acanthomorphata</taxon>
        <taxon>Carangaria</taxon>
        <taxon>Pleuronectiformes</taxon>
        <taxon>Pleuronectoidei</taxon>
        <taxon>Scophthalmidae</taxon>
        <taxon>Scophthalmus</taxon>
    </lineage>
</organism>
<evidence type="ECO:0000256" key="1">
    <source>
        <dbReference type="ARBA" id="ARBA00001913"/>
    </source>
</evidence>
<evidence type="ECO:0000256" key="2">
    <source>
        <dbReference type="ARBA" id="ARBA00008779"/>
    </source>
</evidence>
<dbReference type="InterPro" id="IPR017850">
    <property type="entry name" value="Alkaline_phosphatase_core_sf"/>
</dbReference>
<feature type="domain" description="Sulfatase N-terminal" evidence="8">
    <location>
        <begin position="47"/>
        <end position="185"/>
    </location>
</feature>
<dbReference type="GO" id="GO:0046872">
    <property type="term" value="F:metal ion binding"/>
    <property type="evidence" value="ECO:0007669"/>
    <property type="project" value="UniProtKB-KW"/>
</dbReference>
<dbReference type="InterPro" id="IPR024607">
    <property type="entry name" value="Sulfatase_CS"/>
</dbReference>
<keyword evidence="10" id="KW-1185">Reference proteome</keyword>
<feature type="chain" id="PRO_5016014355" evidence="7">
    <location>
        <begin position="22"/>
        <end position="520"/>
    </location>
</feature>
<evidence type="ECO:0000313" key="10">
    <source>
        <dbReference type="Proteomes" id="UP000246464"/>
    </source>
</evidence>
<dbReference type="EMBL" id="CP026246">
    <property type="protein sequence ID" value="AWP00594.1"/>
    <property type="molecule type" value="Genomic_DNA"/>
</dbReference>
<reference evidence="9 10" key="1">
    <citation type="submission" date="2017-12" db="EMBL/GenBank/DDBJ databases">
        <title>Integrating genomic resources of turbot (Scophthalmus maximus) in depth evaluation of genetic and physical mapping variation across individuals.</title>
        <authorList>
            <person name="Martinez P."/>
        </authorList>
    </citation>
    <scope>NUCLEOTIDE SEQUENCE [LARGE SCALE GENOMIC DNA]</scope>
</reference>
<keyword evidence="5" id="KW-0106">Calcium</keyword>
<accession>A0A2U9B9P6</accession>
<dbReference type="AlphaFoldDB" id="A0A2U9B9P6"/>
<keyword evidence="3" id="KW-0479">Metal-binding</keyword>
<dbReference type="Gene3D" id="3.30.1120.10">
    <property type="match status" value="1"/>
</dbReference>
<keyword evidence="7" id="KW-0732">Signal</keyword>
<keyword evidence="4" id="KW-0378">Hydrolase</keyword>
<feature type="domain" description="Sulfatase N-terminal" evidence="8">
    <location>
        <begin position="188"/>
        <end position="310"/>
    </location>
</feature>